<dbReference type="GO" id="GO:0000287">
    <property type="term" value="F:magnesium ion binding"/>
    <property type="evidence" value="ECO:0007669"/>
    <property type="project" value="UniProtKB-UniRule"/>
</dbReference>
<evidence type="ECO:0000256" key="4">
    <source>
        <dbReference type="ARBA" id="ARBA00022801"/>
    </source>
</evidence>
<dbReference type="InterPro" id="IPR036649">
    <property type="entry name" value="Pyrophosphatase_sf"/>
</dbReference>
<sequence>MPNYLELPIGSKAPDLVNAVIEIPLEGISKYEYDKELHVFRLDRNLFSPVHYPGDYGFIPSTLGHDGDPLDVLVLVDTPSFPGCIQTVRPIGVLDMIDQGQGDEKILAVGEGNPRYDNINCFSEIYPHILKEITHFFSIYKDLEGKRVEVKGWKDADVAKAIIVEAQEAFLAKKAELAAK</sequence>
<comment type="cofactor">
    <cofactor evidence="1 7">
        <name>Mg(2+)</name>
        <dbReference type="ChEBI" id="CHEBI:18420"/>
    </cofactor>
</comment>
<keyword evidence="5 7" id="KW-0460">Magnesium</keyword>
<dbReference type="AlphaFoldDB" id="A0A1H6C6Z8"/>
<feature type="binding site" evidence="7">
    <location>
        <position position="71"/>
    </location>
    <ligand>
        <name>Mg(2+)</name>
        <dbReference type="ChEBI" id="CHEBI:18420"/>
        <label>2</label>
    </ligand>
</feature>
<dbReference type="FunFam" id="3.90.80.10:FF:000003">
    <property type="entry name" value="Inorganic pyrophosphatase"/>
    <property type="match status" value="1"/>
</dbReference>
<evidence type="ECO:0000256" key="5">
    <source>
        <dbReference type="ARBA" id="ARBA00022842"/>
    </source>
</evidence>
<reference evidence="8 9" key="1">
    <citation type="submission" date="2016-10" db="EMBL/GenBank/DDBJ databases">
        <authorList>
            <person name="de Groot N.N."/>
        </authorList>
    </citation>
    <scope>NUCLEOTIDE SEQUENCE [LARGE SCALE GENOMIC DNA]</scope>
    <source>
        <strain evidence="8 9">DSM 22489</strain>
    </source>
</reference>
<dbReference type="CDD" id="cd00412">
    <property type="entry name" value="pyrophosphatase"/>
    <property type="match status" value="1"/>
</dbReference>
<dbReference type="PROSITE" id="PS00387">
    <property type="entry name" value="PPASE"/>
    <property type="match status" value="1"/>
</dbReference>
<keyword evidence="9" id="KW-1185">Reference proteome</keyword>
<feature type="binding site" evidence="7">
    <location>
        <position position="140"/>
    </location>
    <ligand>
        <name>substrate</name>
    </ligand>
</feature>
<gene>
    <name evidence="7" type="primary">ppa</name>
    <name evidence="8" type="ORF">SAMN05421819_4253</name>
</gene>
<proteinExistence type="inferred from homology"/>
<dbReference type="PANTHER" id="PTHR10286">
    <property type="entry name" value="INORGANIC PYROPHOSPHATASE"/>
    <property type="match status" value="1"/>
</dbReference>
<evidence type="ECO:0000256" key="3">
    <source>
        <dbReference type="ARBA" id="ARBA00022723"/>
    </source>
</evidence>
<protein>
    <recommendedName>
        <fullName evidence="7">Inorganic pyrophosphatase</fullName>
        <ecNumber evidence="7">3.6.1.1</ecNumber>
    </recommendedName>
    <alternativeName>
        <fullName evidence="7">Pyrophosphate phospho-hydrolase</fullName>
        <shortName evidence="7">PPase</shortName>
    </alternativeName>
</protein>
<evidence type="ECO:0000256" key="2">
    <source>
        <dbReference type="ARBA" id="ARBA00022490"/>
    </source>
</evidence>
<name>A0A1H6C6Z8_9BACT</name>
<evidence type="ECO:0000313" key="8">
    <source>
        <dbReference type="EMBL" id="SEG68507.1"/>
    </source>
</evidence>
<feature type="binding site" evidence="7">
    <location>
        <position position="44"/>
    </location>
    <ligand>
        <name>substrate</name>
    </ligand>
</feature>
<evidence type="ECO:0000313" key="9">
    <source>
        <dbReference type="Proteomes" id="UP000236728"/>
    </source>
</evidence>
<accession>A0A1H6C6Z8</accession>
<dbReference type="GO" id="GO:0004427">
    <property type="term" value="F:inorganic diphosphate phosphatase activity"/>
    <property type="evidence" value="ECO:0007669"/>
    <property type="project" value="UniProtKB-UniRule"/>
</dbReference>
<feature type="binding site" evidence="7">
    <location>
        <position position="56"/>
    </location>
    <ligand>
        <name>substrate</name>
    </ligand>
</feature>
<evidence type="ECO:0000256" key="6">
    <source>
        <dbReference type="ARBA" id="ARBA00047820"/>
    </source>
</evidence>
<comment type="subcellular location">
    <subcellularLocation>
        <location evidence="7">Cytoplasm</location>
    </subcellularLocation>
</comment>
<dbReference type="HAMAP" id="MF_00209">
    <property type="entry name" value="Inorganic_PPase"/>
    <property type="match status" value="1"/>
</dbReference>
<dbReference type="Proteomes" id="UP000236728">
    <property type="component" value="Unassembled WGS sequence"/>
</dbReference>
<dbReference type="GO" id="GO:0006796">
    <property type="term" value="P:phosphate-containing compound metabolic process"/>
    <property type="evidence" value="ECO:0007669"/>
    <property type="project" value="InterPro"/>
</dbReference>
<dbReference type="OrthoDB" id="5187599at2"/>
<dbReference type="SUPFAM" id="SSF50324">
    <property type="entry name" value="Inorganic pyrophosphatase"/>
    <property type="match status" value="1"/>
</dbReference>
<comment type="subunit">
    <text evidence="7">Homohexamer.</text>
</comment>
<feature type="binding site" evidence="7">
    <location>
        <position position="71"/>
    </location>
    <ligand>
        <name>Mg(2+)</name>
        <dbReference type="ChEBI" id="CHEBI:18420"/>
        <label>1</label>
    </ligand>
</feature>
<comment type="similarity">
    <text evidence="7">Belongs to the PPase family.</text>
</comment>
<evidence type="ECO:0000256" key="1">
    <source>
        <dbReference type="ARBA" id="ARBA00001946"/>
    </source>
</evidence>
<dbReference type="EC" id="3.6.1.1" evidence="7"/>
<organism evidence="8 9">
    <name type="scientific">Bryocella elongata</name>
    <dbReference type="NCBI Taxonomy" id="863522"/>
    <lineage>
        <taxon>Bacteria</taxon>
        <taxon>Pseudomonadati</taxon>
        <taxon>Acidobacteriota</taxon>
        <taxon>Terriglobia</taxon>
        <taxon>Terriglobales</taxon>
        <taxon>Acidobacteriaceae</taxon>
        <taxon>Bryocella</taxon>
    </lineage>
</organism>
<dbReference type="GO" id="GO:0005737">
    <property type="term" value="C:cytoplasm"/>
    <property type="evidence" value="ECO:0007669"/>
    <property type="project" value="UniProtKB-SubCell"/>
</dbReference>
<comment type="function">
    <text evidence="7">Catalyzes the hydrolysis of inorganic pyrophosphate (PPi) forming two phosphate ions.</text>
</comment>
<dbReference type="Pfam" id="PF00719">
    <property type="entry name" value="Pyrophosphatase"/>
    <property type="match status" value="1"/>
</dbReference>
<dbReference type="InterPro" id="IPR008162">
    <property type="entry name" value="Pyrophosphatase"/>
</dbReference>
<dbReference type="EMBL" id="FNVA01000009">
    <property type="protein sequence ID" value="SEG68507.1"/>
    <property type="molecule type" value="Genomic_DNA"/>
</dbReference>
<dbReference type="RefSeq" id="WP_103935103.1">
    <property type="nucleotide sequence ID" value="NZ_FNVA01000009.1"/>
</dbReference>
<feature type="binding site" evidence="7">
    <location>
        <position position="103"/>
    </location>
    <ligand>
        <name>Mg(2+)</name>
        <dbReference type="ChEBI" id="CHEBI:18420"/>
        <label>1</label>
    </ligand>
</feature>
<keyword evidence="2 7" id="KW-0963">Cytoplasm</keyword>
<keyword evidence="3 7" id="KW-0479">Metal-binding</keyword>
<feature type="binding site" evidence="7">
    <location>
        <position position="66"/>
    </location>
    <ligand>
        <name>Mg(2+)</name>
        <dbReference type="ChEBI" id="CHEBI:18420"/>
        <label>1</label>
    </ligand>
</feature>
<dbReference type="Gene3D" id="3.90.80.10">
    <property type="entry name" value="Inorganic pyrophosphatase"/>
    <property type="match status" value="1"/>
</dbReference>
<feature type="binding site" evidence="7">
    <location>
        <position position="30"/>
    </location>
    <ligand>
        <name>substrate</name>
    </ligand>
</feature>
<comment type="catalytic activity">
    <reaction evidence="6 7">
        <text>diphosphate + H2O = 2 phosphate + H(+)</text>
        <dbReference type="Rhea" id="RHEA:24576"/>
        <dbReference type="ChEBI" id="CHEBI:15377"/>
        <dbReference type="ChEBI" id="CHEBI:15378"/>
        <dbReference type="ChEBI" id="CHEBI:33019"/>
        <dbReference type="ChEBI" id="CHEBI:43474"/>
        <dbReference type="EC" id="3.6.1.1"/>
    </reaction>
</comment>
<keyword evidence="4 7" id="KW-0378">Hydrolase</keyword>
<evidence type="ECO:0000256" key="7">
    <source>
        <dbReference type="HAMAP-Rule" id="MF_00209"/>
    </source>
</evidence>